<dbReference type="AlphaFoldDB" id="A0AAD5DHA1"/>
<dbReference type="GO" id="GO:0003723">
    <property type="term" value="F:RNA binding"/>
    <property type="evidence" value="ECO:0007669"/>
    <property type="project" value="InterPro"/>
</dbReference>
<dbReference type="NCBIfam" id="TIGR00061">
    <property type="entry name" value="L21"/>
    <property type="match status" value="1"/>
</dbReference>
<protein>
    <recommendedName>
        <fullName evidence="4">Large ribosomal subunit protein bL21m</fullName>
    </recommendedName>
</protein>
<proteinExistence type="inferred from homology"/>
<evidence type="ECO:0000256" key="1">
    <source>
        <dbReference type="ARBA" id="ARBA00008563"/>
    </source>
</evidence>
<dbReference type="PANTHER" id="PTHR21349:SF0">
    <property type="entry name" value="LARGE RIBOSOMAL SUBUNIT PROTEIN BL21M"/>
    <property type="match status" value="1"/>
</dbReference>
<sequence>MSLARTARALARLAAQPCGSSGGLQGLSSLRPAQQLVSLWSYTPAQGFAASAAAAQAEPAAAEPPAAAAAAELPPVYTPLGEAVGERYAVPPKKVFAVVEVGGTQYKVTPDDVIVVEKLGDVDVNDKLRLQRVLLLGSAAETVIGRPYVPGAAVDAAVEEQFLDGKVLIFHKRRRKNSRRLRGHRQPLTTLRILDVHGIEAAAEPEAAAAAAAGQ</sequence>
<comment type="caution">
    <text evidence="5">The sequence shown here is derived from an EMBL/GenBank/DDBJ whole genome shotgun (WGS) entry which is preliminary data.</text>
</comment>
<dbReference type="InterPro" id="IPR036164">
    <property type="entry name" value="bL21-like_sf"/>
</dbReference>
<evidence type="ECO:0000313" key="6">
    <source>
        <dbReference type="Proteomes" id="UP001205105"/>
    </source>
</evidence>
<organism evidence="5 6">
    <name type="scientific">Chlorella ohadii</name>
    <dbReference type="NCBI Taxonomy" id="2649997"/>
    <lineage>
        <taxon>Eukaryota</taxon>
        <taxon>Viridiplantae</taxon>
        <taxon>Chlorophyta</taxon>
        <taxon>core chlorophytes</taxon>
        <taxon>Trebouxiophyceae</taxon>
        <taxon>Chlorellales</taxon>
        <taxon>Chlorellaceae</taxon>
        <taxon>Chlorella clade</taxon>
        <taxon>Chlorella</taxon>
    </lineage>
</organism>
<dbReference type="InterPro" id="IPR028909">
    <property type="entry name" value="bL21-like"/>
</dbReference>
<dbReference type="PANTHER" id="PTHR21349">
    <property type="entry name" value="50S RIBOSOMAL PROTEIN L21"/>
    <property type="match status" value="1"/>
</dbReference>
<evidence type="ECO:0000256" key="2">
    <source>
        <dbReference type="ARBA" id="ARBA00022980"/>
    </source>
</evidence>
<dbReference type="SUPFAM" id="SSF141091">
    <property type="entry name" value="L21p-like"/>
    <property type="match status" value="1"/>
</dbReference>
<accession>A0AAD5DHA1</accession>
<dbReference type="Proteomes" id="UP001205105">
    <property type="component" value="Unassembled WGS sequence"/>
</dbReference>
<keyword evidence="3" id="KW-0687">Ribonucleoprotein</keyword>
<gene>
    <name evidence="5" type="ORF">COHA_008196</name>
</gene>
<dbReference type="InterPro" id="IPR001787">
    <property type="entry name" value="Ribosomal_bL21"/>
</dbReference>
<dbReference type="GO" id="GO:0003735">
    <property type="term" value="F:structural constituent of ribosome"/>
    <property type="evidence" value="ECO:0007669"/>
    <property type="project" value="InterPro"/>
</dbReference>
<dbReference type="EMBL" id="JADXDR010000138">
    <property type="protein sequence ID" value="KAI7838015.1"/>
    <property type="molecule type" value="Genomic_DNA"/>
</dbReference>
<dbReference type="GO" id="GO:0005840">
    <property type="term" value="C:ribosome"/>
    <property type="evidence" value="ECO:0007669"/>
    <property type="project" value="UniProtKB-KW"/>
</dbReference>
<reference evidence="5" key="1">
    <citation type="submission" date="2020-11" db="EMBL/GenBank/DDBJ databases">
        <title>Chlorella ohadii genome sequencing and assembly.</title>
        <authorList>
            <person name="Murik O."/>
            <person name="Treves H."/>
            <person name="Kedem I."/>
            <person name="Shotland Y."/>
            <person name="Kaplan A."/>
        </authorList>
    </citation>
    <scope>NUCLEOTIDE SEQUENCE</scope>
    <source>
        <strain evidence="5">1</strain>
    </source>
</reference>
<dbReference type="HAMAP" id="MF_01363">
    <property type="entry name" value="Ribosomal_bL21"/>
    <property type="match status" value="1"/>
</dbReference>
<dbReference type="GO" id="GO:0005737">
    <property type="term" value="C:cytoplasm"/>
    <property type="evidence" value="ECO:0007669"/>
    <property type="project" value="UniProtKB-ARBA"/>
</dbReference>
<evidence type="ECO:0000256" key="4">
    <source>
        <dbReference type="ARBA" id="ARBA00044129"/>
    </source>
</evidence>
<evidence type="ECO:0000256" key="3">
    <source>
        <dbReference type="ARBA" id="ARBA00023274"/>
    </source>
</evidence>
<name>A0AAD5DHA1_9CHLO</name>
<keyword evidence="6" id="KW-1185">Reference proteome</keyword>
<evidence type="ECO:0000313" key="5">
    <source>
        <dbReference type="EMBL" id="KAI7838015.1"/>
    </source>
</evidence>
<dbReference type="GO" id="GO:0006412">
    <property type="term" value="P:translation"/>
    <property type="evidence" value="ECO:0007669"/>
    <property type="project" value="InterPro"/>
</dbReference>
<keyword evidence="2" id="KW-0689">Ribosomal protein</keyword>
<comment type="similarity">
    <text evidence="1">Belongs to the bacterial ribosomal protein bL21 family.</text>
</comment>
<dbReference type="Pfam" id="PF00829">
    <property type="entry name" value="Ribosomal_L21p"/>
    <property type="match status" value="1"/>
</dbReference>
<dbReference type="GO" id="GO:1990904">
    <property type="term" value="C:ribonucleoprotein complex"/>
    <property type="evidence" value="ECO:0007669"/>
    <property type="project" value="UniProtKB-KW"/>
</dbReference>